<feature type="region of interest" description="Disordered" evidence="1">
    <location>
        <begin position="1"/>
        <end position="22"/>
    </location>
</feature>
<dbReference type="InterPro" id="IPR004244">
    <property type="entry name" value="Transposase_22"/>
</dbReference>
<reference evidence="3" key="1">
    <citation type="submission" date="2024-04" db="EMBL/GenBank/DDBJ databases">
        <title>Salinicola lusitanus LLJ914,a marine bacterium isolated from the Okinawa Trough.</title>
        <authorList>
            <person name="Li J."/>
        </authorList>
    </citation>
    <scope>NUCLEOTIDE SEQUENCE [LARGE SCALE GENOMIC DNA]</scope>
</reference>
<name>A0AAW0MZJ1_9GOBI</name>
<dbReference type="PANTHER" id="PTHR11505">
    <property type="entry name" value="L1 TRANSPOSABLE ELEMENT-RELATED"/>
    <property type="match status" value="1"/>
</dbReference>
<evidence type="ECO:0000256" key="1">
    <source>
        <dbReference type="SAM" id="MobiDB-lite"/>
    </source>
</evidence>
<dbReference type="AlphaFoldDB" id="A0AAW0MZJ1"/>
<evidence type="ECO:0000313" key="3">
    <source>
        <dbReference type="Proteomes" id="UP001460270"/>
    </source>
</evidence>
<dbReference type="EMBL" id="JBBPFD010000018">
    <property type="protein sequence ID" value="KAK7888836.1"/>
    <property type="molecule type" value="Genomic_DNA"/>
</dbReference>
<proteinExistence type="predicted"/>
<evidence type="ECO:0000313" key="2">
    <source>
        <dbReference type="EMBL" id="KAK7888836.1"/>
    </source>
</evidence>
<feature type="compositionally biased region" description="Low complexity" evidence="1">
    <location>
        <begin position="12"/>
        <end position="22"/>
    </location>
</feature>
<protein>
    <submittedName>
        <fullName evidence="2">Uncharacterized protein</fullName>
    </submittedName>
</protein>
<gene>
    <name evidence="2" type="ORF">WMY93_024396</name>
</gene>
<dbReference type="Gene3D" id="3.30.70.1820">
    <property type="entry name" value="L1 transposable element, RRM domain"/>
    <property type="match status" value="1"/>
</dbReference>
<keyword evidence="3" id="KW-1185">Reference proteome</keyword>
<accession>A0AAW0MZJ1</accession>
<organism evidence="2 3">
    <name type="scientific">Mugilogobius chulae</name>
    <name type="common">yellowstripe goby</name>
    <dbReference type="NCBI Taxonomy" id="88201"/>
    <lineage>
        <taxon>Eukaryota</taxon>
        <taxon>Metazoa</taxon>
        <taxon>Chordata</taxon>
        <taxon>Craniata</taxon>
        <taxon>Vertebrata</taxon>
        <taxon>Euteleostomi</taxon>
        <taxon>Actinopterygii</taxon>
        <taxon>Neopterygii</taxon>
        <taxon>Teleostei</taxon>
        <taxon>Neoteleostei</taxon>
        <taxon>Acanthomorphata</taxon>
        <taxon>Gobiaria</taxon>
        <taxon>Gobiiformes</taxon>
        <taxon>Gobioidei</taxon>
        <taxon>Gobiidae</taxon>
        <taxon>Gobionellinae</taxon>
        <taxon>Mugilogobius</taxon>
    </lineage>
</organism>
<dbReference type="Proteomes" id="UP001460270">
    <property type="component" value="Unassembled WGS sequence"/>
</dbReference>
<sequence>MPNGGPEQSEFPSSLPLSPAASSPVAISSAANHVRSECPAVPDNLTTMLSEFSALRQLLNERADAMETLVNQNSVVIAELKAEERVEELETQTTASKKTTADLGSSISLLESYSRRWNLILHGLEERDRQDVRQEAIQVLQRVLPEARDKLPDVVDTVHRLGARRPNSSRSVIIQFSLRLYRDAIWRAAKQSTFLSSNNLKLTEDLSSADRERRRQLWPLVESARKNNKLAFFKGGRAFVDGTEIFPP</sequence>
<comment type="caution">
    <text evidence="2">The sequence shown here is derived from an EMBL/GenBank/DDBJ whole genome shotgun (WGS) entry which is preliminary data.</text>
</comment>